<name>A0A6J1A7P4_9ROSI</name>
<dbReference type="Proteomes" id="UP000504621">
    <property type="component" value="Unplaced"/>
</dbReference>
<proteinExistence type="predicted"/>
<feature type="signal peptide" evidence="2">
    <location>
        <begin position="1"/>
        <end position="21"/>
    </location>
</feature>
<evidence type="ECO:0000256" key="1">
    <source>
        <dbReference type="SAM" id="MobiDB-lite"/>
    </source>
</evidence>
<organism evidence="3 4">
    <name type="scientific">Herrania umbratica</name>
    <dbReference type="NCBI Taxonomy" id="108875"/>
    <lineage>
        <taxon>Eukaryota</taxon>
        <taxon>Viridiplantae</taxon>
        <taxon>Streptophyta</taxon>
        <taxon>Embryophyta</taxon>
        <taxon>Tracheophyta</taxon>
        <taxon>Spermatophyta</taxon>
        <taxon>Magnoliopsida</taxon>
        <taxon>eudicotyledons</taxon>
        <taxon>Gunneridae</taxon>
        <taxon>Pentapetalae</taxon>
        <taxon>rosids</taxon>
        <taxon>malvids</taxon>
        <taxon>Malvales</taxon>
        <taxon>Malvaceae</taxon>
        <taxon>Byttnerioideae</taxon>
        <taxon>Herrania</taxon>
    </lineage>
</organism>
<accession>A0A6J1A7P4</accession>
<reference evidence="4" key="1">
    <citation type="submission" date="2025-08" db="UniProtKB">
        <authorList>
            <consortium name="RefSeq"/>
        </authorList>
    </citation>
    <scope>IDENTIFICATION</scope>
    <source>
        <tissue evidence="4">Leaf</tissue>
    </source>
</reference>
<keyword evidence="3" id="KW-1185">Reference proteome</keyword>
<protein>
    <submittedName>
        <fullName evidence="4">Extensin-like</fullName>
    </submittedName>
</protein>
<evidence type="ECO:0000256" key="2">
    <source>
        <dbReference type="SAM" id="SignalP"/>
    </source>
</evidence>
<keyword evidence="2" id="KW-0732">Signal</keyword>
<evidence type="ECO:0000313" key="4">
    <source>
        <dbReference type="RefSeq" id="XP_021282998.1"/>
    </source>
</evidence>
<dbReference type="GeneID" id="110415620"/>
<evidence type="ECO:0000313" key="3">
    <source>
        <dbReference type="Proteomes" id="UP000504621"/>
    </source>
</evidence>
<dbReference type="AlphaFoldDB" id="A0A6J1A7P4"/>
<feature type="compositionally biased region" description="Pro residues" evidence="1">
    <location>
        <begin position="45"/>
        <end position="60"/>
    </location>
</feature>
<feature type="region of interest" description="Disordered" evidence="1">
    <location>
        <begin position="130"/>
        <end position="173"/>
    </location>
</feature>
<feature type="region of interest" description="Disordered" evidence="1">
    <location>
        <begin position="45"/>
        <end position="72"/>
    </location>
</feature>
<sequence length="173" mass="18468">MDKQVMGIAVSLSLNFPILLLVRIPPPPPPSGNVIIHRNRPPPILSPPSPLLPSPPPPTPLQGSASVKPGASSEMDVNSCLLAFLLIHALLFSSQSDLAVQAAESVSGSFSDPFPSHDLYKLKVVSKRTQRPPLPSPMIHAPYHFKSPPPFPPQPCPPSPPPPPPSSLWQPPL</sequence>
<gene>
    <name evidence="4" type="primary">LOC110415620</name>
</gene>
<feature type="compositionally biased region" description="Pro residues" evidence="1">
    <location>
        <begin position="147"/>
        <end position="173"/>
    </location>
</feature>
<feature type="chain" id="PRO_5026680977" evidence="2">
    <location>
        <begin position="22"/>
        <end position="173"/>
    </location>
</feature>
<dbReference type="RefSeq" id="XP_021282998.1">
    <property type="nucleotide sequence ID" value="XM_021427323.1"/>
</dbReference>